<comment type="similarity">
    <text evidence="1 6">Belongs to the NusB family.</text>
</comment>
<feature type="compositionally biased region" description="Basic and acidic residues" evidence="7">
    <location>
        <begin position="1"/>
        <end position="18"/>
    </location>
</feature>
<evidence type="ECO:0000259" key="8">
    <source>
        <dbReference type="Pfam" id="PF01029"/>
    </source>
</evidence>
<accession>A0A9D1T0Z3</accession>
<dbReference type="PANTHER" id="PTHR11078">
    <property type="entry name" value="N UTILIZATION SUBSTANCE PROTEIN B-RELATED"/>
    <property type="match status" value="1"/>
</dbReference>
<reference evidence="9" key="2">
    <citation type="journal article" date="2021" name="PeerJ">
        <title>Extensive microbial diversity within the chicken gut microbiome revealed by metagenomics and culture.</title>
        <authorList>
            <person name="Gilroy R."/>
            <person name="Ravi A."/>
            <person name="Getino M."/>
            <person name="Pursley I."/>
            <person name="Horton D.L."/>
            <person name="Alikhan N.F."/>
            <person name="Baker D."/>
            <person name="Gharbi K."/>
            <person name="Hall N."/>
            <person name="Watson M."/>
            <person name="Adriaenssens E.M."/>
            <person name="Foster-Nyarko E."/>
            <person name="Jarju S."/>
            <person name="Secka A."/>
            <person name="Antonio M."/>
            <person name="Oren A."/>
            <person name="Chaudhuri R.R."/>
            <person name="La Ragione R."/>
            <person name="Hildebrand F."/>
            <person name="Pallen M.J."/>
        </authorList>
    </citation>
    <scope>NUCLEOTIDE SEQUENCE</scope>
    <source>
        <strain evidence="9">10669</strain>
    </source>
</reference>
<dbReference type="GO" id="GO:0031564">
    <property type="term" value="P:transcription antitermination"/>
    <property type="evidence" value="ECO:0007669"/>
    <property type="project" value="UniProtKB-KW"/>
</dbReference>
<keyword evidence="2 6" id="KW-0889">Transcription antitermination</keyword>
<comment type="caution">
    <text evidence="9">The sequence shown here is derived from an EMBL/GenBank/DDBJ whole genome shotgun (WGS) entry which is preliminary data.</text>
</comment>
<dbReference type="SUPFAM" id="SSF48013">
    <property type="entry name" value="NusB-like"/>
    <property type="match status" value="1"/>
</dbReference>
<evidence type="ECO:0000256" key="2">
    <source>
        <dbReference type="ARBA" id="ARBA00022814"/>
    </source>
</evidence>
<gene>
    <name evidence="6 9" type="primary">nusB</name>
    <name evidence="9" type="ORF">IAC75_02930</name>
</gene>
<organism evidence="9 10">
    <name type="scientific">Candidatus Spyradosoma merdigallinarum</name>
    <dbReference type="NCBI Taxonomy" id="2840950"/>
    <lineage>
        <taxon>Bacteria</taxon>
        <taxon>Pseudomonadati</taxon>
        <taxon>Verrucomicrobiota</taxon>
        <taxon>Opitutia</taxon>
        <taxon>Opitutia incertae sedis</taxon>
        <taxon>Candidatus Spyradosoma</taxon>
    </lineage>
</organism>
<evidence type="ECO:0000256" key="4">
    <source>
        <dbReference type="ARBA" id="ARBA00023015"/>
    </source>
</evidence>
<proteinExistence type="inferred from homology"/>
<dbReference type="InterPro" id="IPR035926">
    <property type="entry name" value="NusB-like_sf"/>
</dbReference>
<dbReference type="InterPro" id="IPR011605">
    <property type="entry name" value="NusB_fam"/>
</dbReference>
<sequence>MSSEEKAAAAEASPEKKPRGSRRRANRIAAMQFLYAWSACPCAPEELPEMLFDFFTRRTEPREFYAFAEELAVGTLENRSRIDEIIAACAKNWTLARIARCDLAILRLAVYELLYRRDIPPVVSINEAVELAKIFSTEDSHRFVNGVLDRVKTHLSRPLREAQE</sequence>
<keyword evidence="3 6" id="KW-0694">RNA-binding</keyword>
<dbReference type="PANTHER" id="PTHR11078:SF3">
    <property type="entry name" value="ANTITERMINATION NUSB DOMAIN-CONTAINING PROTEIN"/>
    <property type="match status" value="1"/>
</dbReference>
<dbReference type="GO" id="GO:0006353">
    <property type="term" value="P:DNA-templated transcription termination"/>
    <property type="evidence" value="ECO:0007669"/>
    <property type="project" value="UniProtKB-UniRule"/>
</dbReference>
<feature type="region of interest" description="Disordered" evidence="7">
    <location>
        <begin position="1"/>
        <end position="23"/>
    </location>
</feature>
<evidence type="ECO:0000313" key="10">
    <source>
        <dbReference type="Proteomes" id="UP000886812"/>
    </source>
</evidence>
<keyword evidence="4 6" id="KW-0805">Transcription regulation</keyword>
<evidence type="ECO:0000256" key="6">
    <source>
        <dbReference type="HAMAP-Rule" id="MF_00073"/>
    </source>
</evidence>
<evidence type="ECO:0000256" key="7">
    <source>
        <dbReference type="SAM" id="MobiDB-lite"/>
    </source>
</evidence>
<evidence type="ECO:0000313" key="9">
    <source>
        <dbReference type="EMBL" id="HIV04090.1"/>
    </source>
</evidence>
<keyword evidence="5 6" id="KW-0804">Transcription</keyword>
<feature type="domain" description="NusB/RsmB/TIM44" evidence="8">
    <location>
        <begin position="25"/>
        <end position="151"/>
    </location>
</feature>
<dbReference type="AlphaFoldDB" id="A0A9D1T0Z3"/>
<dbReference type="Pfam" id="PF01029">
    <property type="entry name" value="NusB"/>
    <property type="match status" value="1"/>
</dbReference>
<name>A0A9D1T0Z3_9BACT</name>
<reference evidence="9" key="1">
    <citation type="submission" date="2020-10" db="EMBL/GenBank/DDBJ databases">
        <authorList>
            <person name="Gilroy R."/>
        </authorList>
    </citation>
    <scope>NUCLEOTIDE SEQUENCE</scope>
    <source>
        <strain evidence="9">10669</strain>
    </source>
</reference>
<dbReference type="Proteomes" id="UP000886812">
    <property type="component" value="Unassembled WGS sequence"/>
</dbReference>
<protein>
    <recommendedName>
        <fullName evidence="6">Transcription antitermination protein NusB</fullName>
    </recommendedName>
    <alternativeName>
        <fullName evidence="6">Antitermination factor NusB</fullName>
    </alternativeName>
</protein>
<comment type="function">
    <text evidence="6">Involved in transcription antitermination. Required for transcription of ribosomal RNA (rRNA) genes. Binds specifically to the boxA antiterminator sequence of the ribosomal RNA (rrn) operons.</text>
</comment>
<evidence type="ECO:0000256" key="5">
    <source>
        <dbReference type="ARBA" id="ARBA00023163"/>
    </source>
</evidence>
<evidence type="ECO:0000256" key="1">
    <source>
        <dbReference type="ARBA" id="ARBA00005952"/>
    </source>
</evidence>
<dbReference type="Gene3D" id="1.10.940.10">
    <property type="entry name" value="NusB-like"/>
    <property type="match status" value="1"/>
</dbReference>
<dbReference type="EMBL" id="DVOG01000076">
    <property type="protein sequence ID" value="HIV04090.1"/>
    <property type="molecule type" value="Genomic_DNA"/>
</dbReference>
<dbReference type="GO" id="GO:0003723">
    <property type="term" value="F:RNA binding"/>
    <property type="evidence" value="ECO:0007669"/>
    <property type="project" value="UniProtKB-UniRule"/>
</dbReference>
<dbReference type="GO" id="GO:0005829">
    <property type="term" value="C:cytosol"/>
    <property type="evidence" value="ECO:0007669"/>
    <property type="project" value="TreeGrafter"/>
</dbReference>
<dbReference type="CDD" id="cd00619">
    <property type="entry name" value="Terminator_NusB"/>
    <property type="match status" value="1"/>
</dbReference>
<evidence type="ECO:0000256" key="3">
    <source>
        <dbReference type="ARBA" id="ARBA00022884"/>
    </source>
</evidence>
<dbReference type="NCBIfam" id="TIGR01951">
    <property type="entry name" value="nusB"/>
    <property type="match status" value="1"/>
</dbReference>
<dbReference type="InterPro" id="IPR006027">
    <property type="entry name" value="NusB_RsmB_TIM44"/>
</dbReference>
<dbReference type="HAMAP" id="MF_00073">
    <property type="entry name" value="NusB"/>
    <property type="match status" value="1"/>
</dbReference>